<feature type="domain" description="Nucleophosmin C-terminal" evidence="11">
    <location>
        <begin position="1"/>
        <end position="41"/>
    </location>
</feature>
<organism evidence="12 13">
    <name type="scientific">Neotoma lepida</name>
    <name type="common">Desert woodrat</name>
    <dbReference type="NCBI Taxonomy" id="56216"/>
    <lineage>
        <taxon>Eukaryota</taxon>
        <taxon>Metazoa</taxon>
        <taxon>Chordata</taxon>
        <taxon>Craniata</taxon>
        <taxon>Vertebrata</taxon>
        <taxon>Euteleostomi</taxon>
        <taxon>Mammalia</taxon>
        <taxon>Eutheria</taxon>
        <taxon>Euarchontoglires</taxon>
        <taxon>Glires</taxon>
        <taxon>Rodentia</taxon>
        <taxon>Myomorpha</taxon>
        <taxon>Muroidea</taxon>
        <taxon>Cricetidae</taxon>
        <taxon>Neotominae</taxon>
        <taxon>Neotoma</taxon>
    </lineage>
</organism>
<accession>A0A1A6GH42</accession>
<dbReference type="STRING" id="56216.A0A1A6GH42"/>
<evidence type="ECO:0000256" key="1">
    <source>
        <dbReference type="ARBA" id="ARBA00004496"/>
    </source>
</evidence>
<evidence type="ECO:0000256" key="7">
    <source>
        <dbReference type="ARBA" id="ARBA00022553"/>
    </source>
</evidence>
<comment type="similarity">
    <text evidence="4">Belongs to the nucleoplasmin family.</text>
</comment>
<dbReference type="Proteomes" id="UP000092124">
    <property type="component" value="Unassembled WGS sequence"/>
</dbReference>
<evidence type="ECO:0000313" key="12">
    <source>
        <dbReference type="EMBL" id="OBS65541.1"/>
    </source>
</evidence>
<evidence type="ECO:0000313" key="13">
    <source>
        <dbReference type="Proteomes" id="UP000092124"/>
    </source>
</evidence>
<keyword evidence="13" id="KW-1185">Reference proteome</keyword>
<dbReference type="GO" id="GO:0042802">
    <property type="term" value="F:identical protein binding"/>
    <property type="evidence" value="ECO:0007669"/>
    <property type="project" value="UniProtKB-ARBA"/>
</dbReference>
<dbReference type="InterPro" id="IPR032569">
    <property type="entry name" value="NPM1_C"/>
</dbReference>
<dbReference type="Gene3D" id="1.10.10.2100">
    <property type="match status" value="1"/>
</dbReference>
<evidence type="ECO:0000256" key="5">
    <source>
        <dbReference type="ARBA" id="ARBA00020749"/>
    </source>
</evidence>
<comment type="subcellular location">
    <subcellularLocation>
        <location evidence="1">Cytoplasm</location>
    </subcellularLocation>
    <subcellularLocation>
        <location evidence="2">Nucleus</location>
        <location evidence="2">Nucleolus</location>
    </subcellularLocation>
    <subcellularLocation>
        <location evidence="3">Nucleus</location>
        <location evidence="3">Nucleoplasm</location>
    </subcellularLocation>
</comment>
<evidence type="ECO:0000256" key="8">
    <source>
        <dbReference type="ARBA" id="ARBA00022884"/>
    </source>
</evidence>
<evidence type="ECO:0000256" key="9">
    <source>
        <dbReference type="ARBA" id="ARBA00023186"/>
    </source>
</evidence>
<dbReference type="GO" id="GO:0003723">
    <property type="term" value="F:RNA binding"/>
    <property type="evidence" value="ECO:0007669"/>
    <property type="project" value="UniProtKB-KW"/>
</dbReference>
<keyword evidence="10" id="KW-0539">Nucleus</keyword>
<evidence type="ECO:0000259" key="11">
    <source>
        <dbReference type="Pfam" id="PF16276"/>
    </source>
</evidence>
<dbReference type="GO" id="GO:0005730">
    <property type="term" value="C:nucleolus"/>
    <property type="evidence" value="ECO:0007669"/>
    <property type="project" value="UniProtKB-SubCell"/>
</dbReference>
<dbReference type="GO" id="GO:0005737">
    <property type="term" value="C:cytoplasm"/>
    <property type="evidence" value="ECO:0007669"/>
    <property type="project" value="UniProtKB-SubCell"/>
</dbReference>
<comment type="caution">
    <text evidence="12">The sequence shown here is derived from an EMBL/GenBank/DDBJ whole genome shotgun (WGS) entry which is preliminary data.</text>
</comment>
<name>A0A1A6GH42_NEOLE</name>
<evidence type="ECO:0000256" key="3">
    <source>
        <dbReference type="ARBA" id="ARBA00004642"/>
    </source>
</evidence>
<dbReference type="Pfam" id="PF16276">
    <property type="entry name" value="NPM1-C"/>
    <property type="match status" value="1"/>
</dbReference>
<gene>
    <name evidence="12" type="ORF">A6R68_05919</name>
</gene>
<keyword evidence="6" id="KW-0963">Cytoplasm</keyword>
<sequence length="204" mass="23108">MQASIEKGGSLPKVEAKFINYVKNCFRMSDQEANQDLWQFHYTLTLRPVEGNGVETYFHQLEAKPGTEKDDGAGTRGFTLSTLQVDISLFAMVLLSTEKKKSYVKACPEELGKLSPQRKEKTKEQCNRQKKGNLAASQALPGLLICECSRDQQDNSFTTDNEKLDKNTTMENSLESTDAIQHSNYPVLPLTMQRHSQKLDERNR</sequence>
<evidence type="ECO:0000256" key="6">
    <source>
        <dbReference type="ARBA" id="ARBA00022490"/>
    </source>
</evidence>
<feature type="non-terminal residue" evidence="12">
    <location>
        <position position="204"/>
    </location>
</feature>
<evidence type="ECO:0000256" key="4">
    <source>
        <dbReference type="ARBA" id="ARBA00010744"/>
    </source>
</evidence>
<protein>
    <recommendedName>
        <fullName evidence="5">Nucleophosmin</fullName>
    </recommendedName>
</protein>
<dbReference type="FunFam" id="1.10.10.2100:FF:000001">
    <property type="entry name" value="Nucleophosmin 1"/>
    <property type="match status" value="1"/>
</dbReference>
<dbReference type="EMBL" id="LZPO01095773">
    <property type="protein sequence ID" value="OBS65541.1"/>
    <property type="molecule type" value="Genomic_DNA"/>
</dbReference>
<evidence type="ECO:0000256" key="10">
    <source>
        <dbReference type="ARBA" id="ARBA00023242"/>
    </source>
</evidence>
<dbReference type="AlphaFoldDB" id="A0A1A6GH42"/>
<dbReference type="GO" id="GO:0005654">
    <property type="term" value="C:nucleoplasm"/>
    <property type="evidence" value="ECO:0007669"/>
    <property type="project" value="UniProtKB-SubCell"/>
</dbReference>
<dbReference type="OrthoDB" id="9644080at2759"/>
<reference evidence="12 13" key="1">
    <citation type="submission" date="2016-06" db="EMBL/GenBank/DDBJ databases">
        <title>The Draft Genome Sequence and Annotation of the Desert Woodrat Neotoma lepida.</title>
        <authorList>
            <person name="Campbell M."/>
            <person name="Oakeson K.F."/>
            <person name="Yandell M."/>
            <person name="Halpert J.R."/>
            <person name="Dearing D."/>
        </authorList>
    </citation>
    <scope>NUCLEOTIDE SEQUENCE [LARGE SCALE GENOMIC DNA]</scope>
    <source>
        <strain evidence="12">417</strain>
        <tissue evidence="12">Liver</tissue>
    </source>
</reference>
<keyword evidence="8" id="KW-0694">RNA-binding</keyword>
<evidence type="ECO:0000256" key="2">
    <source>
        <dbReference type="ARBA" id="ARBA00004604"/>
    </source>
</evidence>
<keyword evidence="7" id="KW-0597">Phosphoprotein</keyword>
<keyword evidence="9" id="KW-0143">Chaperone</keyword>
<proteinExistence type="inferred from homology"/>